<feature type="transmembrane region" description="Helical" evidence="2">
    <location>
        <begin position="159"/>
        <end position="182"/>
    </location>
</feature>
<sequence>MSEPYPSGQQPGYQPSLGHPPQSQGFVAPQHGGMTPPGPYPPQHGAHAQQGYGQPGGYAPQGYGQPGGYLPQGYGQPAAPQRPGAATGASVLGIISGSLGIIAGFFSIAVVSGADFVTGSADLGPILILGYIHAFGTFLTAVALLASGITFLKGKGYGVLLGAGIAQAACVTLGLVITLMLVGELNGANILGLIIGYGLAGTTIFLMLSPAAKQWKK</sequence>
<reference evidence="3 4" key="1">
    <citation type="submission" date="2018-11" db="EMBL/GenBank/DDBJ databases">
        <title>Genomes From Bacteria Associated with the Canine Oral Cavity: a Test Case for Automated Genome-Based Taxonomic Assignment.</title>
        <authorList>
            <person name="Coil D.A."/>
            <person name="Jospin G."/>
            <person name="Darling A.E."/>
            <person name="Wallis C."/>
            <person name="Davis I.J."/>
            <person name="Harris S."/>
            <person name="Eisen J.A."/>
            <person name="Holcombe L.J."/>
            <person name="O'Flynn C."/>
        </authorList>
    </citation>
    <scope>NUCLEOTIDE SEQUENCE [LARGE SCALE GENOMIC DNA]</scope>
    <source>
        <strain evidence="3 4">OH887_COT-365</strain>
    </source>
</reference>
<keyword evidence="2" id="KW-0472">Membrane</keyword>
<comment type="caution">
    <text evidence="3">The sequence shown here is derived from an EMBL/GenBank/DDBJ whole genome shotgun (WGS) entry which is preliminary data.</text>
</comment>
<accession>A0A3P1T5Y5</accession>
<evidence type="ECO:0000313" key="3">
    <source>
        <dbReference type="EMBL" id="RRD04718.1"/>
    </source>
</evidence>
<dbReference type="OrthoDB" id="3262671at2"/>
<feature type="transmembrane region" description="Helical" evidence="2">
    <location>
        <begin position="188"/>
        <end position="208"/>
    </location>
</feature>
<proteinExistence type="predicted"/>
<dbReference type="Proteomes" id="UP000280819">
    <property type="component" value="Unassembled WGS sequence"/>
</dbReference>
<evidence type="ECO:0000256" key="1">
    <source>
        <dbReference type="SAM" id="MobiDB-lite"/>
    </source>
</evidence>
<dbReference type="EMBL" id="RQZG01000009">
    <property type="protein sequence ID" value="RRD04718.1"/>
    <property type="molecule type" value="Genomic_DNA"/>
</dbReference>
<evidence type="ECO:0000256" key="2">
    <source>
        <dbReference type="SAM" id="Phobius"/>
    </source>
</evidence>
<feature type="transmembrane region" description="Helical" evidence="2">
    <location>
        <begin position="91"/>
        <end position="114"/>
    </location>
</feature>
<feature type="compositionally biased region" description="Low complexity" evidence="1">
    <location>
        <begin position="43"/>
        <end position="58"/>
    </location>
</feature>
<evidence type="ECO:0000313" key="4">
    <source>
        <dbReference type="Proteomes" id="UP000280819"/>
    </source>
</evidence>
<feature type="region of interest" description="Disordered" evidence="1">
    <location>
        <begin position="1"/>
        <end position="58"/>
    </location>
</feature>
<feature type="compositionally biased region" description="Low complexity" evidence="1">
    <location>
        <begin position="1"/>
        <end position="16"/>
    </location>
</feature>
<keyword evidence="2" id="KW-0812">Transmembrane</keyword>
<gene>
    <name evidence="3" type="ORF">EII34_09260</name>
</gene>
<name>A0A3P1T5Y5_9ACTN</name>
<feature type="transmembrane region" description="Helical" evidence="2">
    <location>
        <begin position="126"/>
        <end position="152"/>
    </location>
</feature>
<dbReference type="RefSeq" id="WP_124844870.1">
    <property type="nucleotide sequence ID" value="NZ_RQZG01000009.1"/>
</dbReference>
<protein>
    <submittedName>
        <fullName evidence="3">Uncharacterized protein</fullName>
    </submittedName>
</protein>
<keyword evidence="2" id="KW-1133">Transmembrane helix</keyword>
<dbReference type="AlphaFoldDB" id="A0A3P1T5Y5"/>
<organism evidence="3 4">
    <name type="scientific">Arachnia propionica</name>
    <dbReference type="NCBI Taxonomy" id="1750"/>
    <lineage>
        <taxon>Bacteria</taxon>
        <taxon>Bacillati</taxon>
        <taxon>Actinomycetota</taxon>
        <taxon>Actinomycetes</taxon>
        <taxon>Propionibacteriales</taxon>
        <taxon>Propionibacteriaceae</taxon>
        <taxon>Arachnia</taxon>
    </lineage>
</organism>